<evidence type="ECO:0000256" key="4">
    <source>
        <dbReference type="ARBA" id="ARBA00022737"/>
    </source>
</evidence>
<dbReference type="InterPro" id="IPR011989">
    <property type="entry name" value="ARM-like"/>
</dbReference>
<comment type="similarity">
    <text evidence="2">Belongs to the adaptor complexes large subunit family.</text>
</comment>
<dbReference type="PANTHER" id="PTHR22781:SF12">
    <property type="entry name" value="AP-3 COMPLEX SUBUNIT DELTA-1"/>
    <property type="match status" value="1"/>
</dbReference>
<dbReference type="InterPro" id="IPR002553">
    <property type="entry name" value="Clathrin/coatomer_adapt-like_N"/>
</dbReference>
<feature type="region of interest" description="Disordered" evidence="7">
    <location>
        <begin position="842"/>
        <end position="940"/>
    </location>
</feature>
<keyword evidence="11" id="KW-1185">Reference proteome</keyword>
<evidence type="ECO:0000256" key="1">
    <source>
        <dbReference type="ARBA" id="ARBA00004308"/>
    </source>
</evidence>
<evidence type="ECO:0000256" key="7">
    <source>
        <dbReference type="SAM" id="MobiDB-lite"/>
    </source>
</evidence>
<evidence type="ECO:0000256" key="2">
    <source>
        <dbReference type="ARBA" id="ARBA00006613"/>
    </source>
</evidence>
<feature type="region of interest" description="Disordered" evidence="7">
    <location>
        <begin position="979"/>
        <end position="1065"/>
    </location>
</feature>
<organism evidence="10 11">
    <name type="scientific">Tieghemiomyces parasiticus</name>
    <dbReference type="NCBI Taxonomy" id="78921"/>
    <lineage>
        <taxon>Eukaryota</taxon>
        <taxon>Fungi</taxon>
        <taxon>Fungi incertae sedis</taxon>
        <taxon>Zoopagomycota</taxon>
        <taxon>Kickxellomycotina</taxon>
        <taxon>Dimargaritomycetes</taxon>
        <taxon>Dimargaritales</taxon>
        <taxon>Dimargaritaceae</taxon>
        <taxon>Tieghemiomyces</taxon>
    </lineage>
</organism>
<dbReference type="GO" id="GO:0006623">
    <property type="term" value="P:protein targeting to vacuole"/>
    <property type="evidence" value="ECO:0007669"/>
    <property type="project" value="TreeGrafter"/>
</dbReference>
<dbReference type="GO" id="GO:0010008">
    <property type="term" value="C:endosome membrane"/>
    <property type="evidence" value="ECO:0007669"/>
    <property type="project" value="TreeGrafter"/>
</dbReference>
<evidence type="ECO:0000313" key="10">
    <source>
        <dbReference type="EMBL" id="KAJ1909236.1"/>
    </source>
</evidence>
<accession>A0A9W7ZPA8</accession>
<dbReference type="GO" id="GO:0006896">
    <property type="term" value="P:Golgi to vacuole transport"/>
    <property type="evidence" value="ECO:0007669"/>
    <property type="project" value="TreeGrafter"/>
</dbReference>
<evidence type="ECO:0000256" key="6">
    <source>
        <dbReference type="ARBA" id="ARBA00023136"/>
    </source>
</evidence>
<evidence type="ECO:0000259" key="8">
    <source>
        <dbReference type="Pfam" id="PF01602"/>
    </source>
</evidence>
<dbReference type="PANTHER" id="PTHR22781">
    <property type="entry name" value="DELTA ADAPTIN-RELATED"/>
    <property type="match status" value="1"/>
</dbReference>
<name>A0A9W7ZPA8_9FUNG</name>
<dbReference type="InterPro" id="IPR016024">
    <property type="entry name" value="ARM-type_fold"/>
</dbReference>
<comment type="subcellular location">
    <subcellularLocation>
        <location evidence="1">Endomembrane system</location>
    </subcellularLocation>
</comment>
<proteinExistence type="inferred from homology"/>
<dbReference type="Pfam" id="PF26171">
    <property type="entry name" value="Mu_AP3"/>
    <property type="match status" value="1"/>
</dbReference>
<feature type="compositionally biased region" description="Basic and acidic residues" evidence="7">
    <location>
        <begin position="775"/>
        <end position="788"/>
    </location>
</feature>
<dbReference type="OrthoDB" id="10264595at2759"/>
<sequence length="1391" mass="151973">MFEKSLSDLIRGIRANKRSEQAYITTCLDEIRTELKAKDIHLKYLAVAKLCYLHMLGYDGAWAAFPILEVMAAPKFAYKRCGYLAASLSFRQDTEILMLCTNLLRKDLTSHHVPEIGVALDGLAHIATPELARDLSQDTLQLLHHPQVYVVKRAVLTLYKIFLKYPEALRASFPVLRERLEHPDPAVVSAVVNVICELARQNPRNYLPLAPHFYRLLNDSGNNWMLIKIVKLFASLTPLEPRLARKLVAPLTALVQKTPAMSVLYECIHTAIVGGIIDVPTPAALRAPNESDDPDAPPQLAVLCAAKLRLFLKDNDHNLKYIGLLAMTELQARYPELVLEHRTLILRCLDDADLNIRLRALDLVAGVVDQENLIDVVRRLLGQLTAGSGHHLASQDVTDGAESHRLDGSAGLTAEAHVTVAGVLTSGPSAYIESPEYRRAVVDRILTMCSARLFAHVADFEWYLAVLVDLVYVAGVNAGSALTDQFMAVAVRVSSVHPLAVKMMTRLLADRTLLESAAQPASNAGVLYAAAWIAGEYCDHHTSPLTLLQYLLDPAVARLPDPAVQAVYLQSIAKVLVSVVRAAHTRLTAGASYPDLTQPRWQPLLETLATTDAATQAGFAGSPHPEVRARAHDVRVMVAFFRTLRNGAWPTTHLNDTIPSAEALNQVNGLLHGAFTARALNPVAARAQAKVPLPANLDLDAWFNPVVGRELEGLRGLDGAVAALRILPVPSQSEARDGHRQRCHRGPTSSHRTRETEVPLPPLCTPEGFPILVPEEPKPTPRANDTRSRPRSKYLGSHRSKNPFYISEAKSGRADFYSLDEGSASDVDQIPIVQLNLNDISPSIRSTSASNAEKRPRRHRQASRAHHKHDGGDHRSGKPSTDGEDEDKKARRHRRPAPAPAIIIPEEMPDGVEASDSETGPHKSTGRTAATRDALTLSEHDTQRLTTLDLTVPGATNVALPKSQVYAHPETTRRVEQAKFWKQARQTTSVTPADCTKMTEPPASPDSSTKPRIKERRSRKHRSSDRSRRHRKKGPTAEEPLPVKKAATAASLSPPVSNEPADGKPKLVNADSSFLAETQVILTNVLCTTDELVITYQPQLLIDYTQGDGGFDESSHSGAARQKVMVAIEICPRDTVACHLDYVEFSFAKDTARPPRFTQPAPVTVASASPMTGKVSVPDNDLRRDPITSQWELEVHGTAGAAELHGQVTYHCNGHEHEANWRLTLWPQLFLNSIARPVSSDAFTSIVSNPADFPYTGTGIFQVACPYADLLAPLPTDFPLPGGYGRTVATAVLNDHPPSRFGLFLDVMVRNVTGLQIVECIGTAASLYGRTVHGVQVAALVKAQPLPATNHHGDGPPSSRVTIEVKCSDKPFLSGLLDALHLALPTHPNRV</sequence>
<feature type="domain" description="AP-3 complex subunit delta Mu C-terminal" evidence="9">
    <location>
        <begin position="1313"/>
        <end position="1381"/>
    </location>
</feature>
<dbReference type="InterPro" id="IPR058898">
    <property type="entry name" value="Mu_AP3"/>
</dbReference>
<evidence type="ECO:0000256" key="5">
    <source>
        <dbReference type="ARBA" id="ARBA00022927"/>
    </source>
</evidence>
<dbReference type="InterPro" id="IPR017105">
    <property type="entry name" value="AP3_complex_dsu"/>
</dbReference>
<feature type="region of interest" description="Disordered" evidence="7">
    <location>
        <begin position="732"/>
        <end position="799"/>
    </location>
</feature>
<keyword evidence="3" id="KW-0813">Transport</keyword>
<evidence type="ECO:0000256" key="3">
    <source>
        <dbReference type="ARBA" id="ARBA00022448"/>
    </source>
</evidence>
<feature type="compositionally biased region" description="Basic residues" evidence="7">
    <location>
        <begin position="789"/>
        <end position="799"/>
    </location>
</feature>
<evidence type="ECO:0000259" key="9">
    <source>
        <dbReference type="Pfam" id="PF26171"/>
    </source>
</evidence>
<feature type="domain" description="Clathrin/coatomer adaptor adaptin-like N-terminal" evidence="8">
    <location>
        <begin position="20"/>
        <end position="556"/>
    </location>
</feature>
<protein>
    <submittedName>
        <fullName evidence="10">AP-3 complex subunit delta</fullName>
    </submittedName>
</protein>
<dbReference type="EMBL" id="JANBPT010001238">
    <property type="protein sequence ID" value="KAJ1909236.1"/>
    <property type="molecule type" value="Genomic_DNA"/>
</dbReference>
<feature type="compositionally biased region" description="Basic residues" evidence="7">
    <location>
        <begin position="855"/>
        <end position="869"/>
    </location>
</feature>
<feature type="compositionally biased region" description="Basic residues" evidence="7">
    <location>
        <begin position="1011"/>
        <end position="1034"/>
    </location>
</feature>
<keyword evidence="4" id="KW-0677">Repeat</keyword>
<feature type="compositionally biased region" description="Acidic residues" evidence="7">
    <location>
        <begin position="907"/>
        <end position="916"/>
    </location>
</feature>
<evidence type="ECO:0000313" key="11">
    <source>
        <dbReference type="Proteomes" id="UP001150569"/>
    </source>
</evidence>
<comment type="caution">
    <text evidence="10">The sequence shown here is derived from an EMBL/GenBank/DDBJ whole genome shotgun (WGS) entry which is preliminary data.</text>
</comment>
<keyword evidence="5" id="KW-0653">Protein transport</keyword>
<dbReference type="Pfam" id="PF01602">
    <property type="entry name" value="Adaptin_N"/>
    <property type="match status" value="1"/>
</dbReference>
<keyword evidence="6" id="KW-0472">Membrane</keyword>
<dbReference type="GO" id="GO:0030123">
    <property type="term" value="C:AP-3 adaptor complex"/>
    <property type="evidence" value="ECO:0007669"/>
    <property type="project" value="InterPro"/>
</dbReference>
<dbReference type="Proteomes" id="UP001150569">
    <property type="component" value="Unassembled WGS sequence"/>
</dbReference>
<reference evidence="10" key="1">
    <citation type="submission" date="2022-07" db="EMBL/GenBank/DDBJ databases">
        <title>Phylogenomic reconstructions and comparative analyses of Kickxellomycotina fungi.</title>
        <authorList>
            <person name="Reynolds N.K."/>
            <person name="Stajich J.E."/>
            <person name="Barry K."/>
            <person name="Grigoriev I.V."/>
            <person name="Crous P."/>
            <person name="Smith M.E."/>
        </authorList>
    </citation>
    <scope>NUCLEOTIDE SEQUENCE</scope>
    <source>
        <strain evidence="10">RSA 861</strain>
    </source>
</reference>
<gene>
    <name evidence="10" type="primary">APL5_1</name>
    <name evidence="10" type="ORF">IWQ60_011279</name>
</gene>
<dbReference type="Gene3D" id="1.25.10.10">
    <property type="entry name" value="Leucine-rich Repeat Variant"/>
    <property type="match status" value="1"/>
</dbReference>
<feature type="compositionally biased region" description="Polar residues" evidence="7">
    <location>
        <begin position="842"/>
        <end position="851"/>
    </location>
</feature>
<dbReference type="SUPFAM" id="SSF48371">
    <property type="entry name" value="ARM repeat"/>
    <property type="match status" value="1"/>
</dbReference>